<dbReference type="RefSeq" id="WP_382356704.1">
    <property type="nucleotide sequence ID" value="NZ_JBHMBP010000005.1"/>
</dbReference>
<feature type="domain" description="CBM2" evidence="1">
    <location>
        <begin position="1"/>
        <end position="92"/>
    </location>
</feature>
<organism evidence="2 3">
    <name type="scientific">Glycomyces mayteni</name>
    <dbReference type="NCBI Taxonomy" id="543887"/>
    <lineage>
        <taxon>Bacteria</taxon>
        <taxon>Bacillati</taxon>
        <taxon>Actinomycetota</taxon>
        <taxon>Actinomycetes</taxon>
        <taxon>Glycomycetales</taxon>
        <taxon>Glycomycetaceae</taxon>
        <taxon>Glycomyces</taxon>
    </lineage>
</organism>
<dbReference type="SMART" id="SM00637">
    <property type="entry name" value="CBD_II"/>
    <property type="match status" value="1"/>
</dbReference>
<dbReference type="SUPFAM" id="SSF49384">
    <property type="entry name" value="Carbohydrate-binding domain"/>
    <property type="match status" value="1"/>
</dbReference>
<dbReference type="Pfam" id="PF00553">
    <property type="entry name" value="CBM_2"/>
    <property type="match status" value="1"/>
</dbReference>
<gene>
    <name evidence="2" type="ORF">ACFQS3_24260</name>
</gene>
<comment type="caution">
    <text evidence="2">The sequence shown here is derived from an EMBL/GenBank/DDBJ whole genome shotgun (WGS) entry which is preliminary data.</text>
</comment>
<evidence type="ECO:0000313" key="2">
    <source>
        <dbReference type="EMBL" id="MFC6960316.1"/>
    </source>
</evidence>
<dbReference type="Gene3D" id="2.60.40.290">
    <property type="match status" value="1"/>
</dbReference>
<sequence length="92" mass="9325">MSTVGSWNGGWQGKVTVTAGSAAIGSWRLTWTWPGSQTISSAWNATWSQTGSAVTAANVSWNGAVAAGQSREAFGFIANGATSAPQVTCSTA</sequence>
<dbReference type="Proteomes" id="UP001596470">
    <property type="component" value="Unassembled WGS sequence"/>
</dbReference>
<dbReference type="InterPro" id="IPR001919">
    <property type="entry name" value="CBD2"/>
</dbReference>
<dbReference type="InterPro" id="IPR012291">
    <property type="entry name" value="CBM2_carb-bd_dom_sf"/>
</dbReference>
<protein>
    <submittedName>
        <fullName evidence="2">Cellulose binding domain-containing protein</fullName>
    </submittedName>
</protein>
<keyword evidence="3" id="KW-1185">Reference proteome</keyword>
<evidence type="ECO:0000259" key="1">
    <source>
        <dbReference type="PROSITE" id="PS51173"/>
    </source>
</evidence>
<proteinExistence type="predicted"/>
<name>A0ABW2DHW7_9ACTN</name>
<dbReference type="EMBL" id="JBHSYS010000005">
    <property type="protein sequence ID" value="MFC6960316.1"/>
    <property type="molecule type" value="Genomic_DNA"/>
</dbReference>
<dbReference type="InterPro" id="IPR008965">
    <property type="entry name" value="CBM2/CBM3_carb-bd_dom_sf"/>
</dbReference>
<reference evidence="3" key="1">
    <citation type="journal article" date="2019" name="Int. J. Syst. Evol. Microbiol.">
        <title>The Global Catalogue of Microorganisms (GCM) 10K type strain sequencing project: providing services to taxonomists for standard genome sequencing and annotation.</title>
        <authorList>
            <consortium name="The Broad Institute Genomics Platform"/>
            <consortium name="The Broad Institute Genome Sequencing Center for Infectious Disease"/>
            <person name="Wu L."/>
            <person name="Ma J."/>
        </authorList>
    </citation>
    <scope>NUCLEOTIDE SEQUENCE [LARGE SCALE GENOMIC DNA]</scope>
    <source>
        <strain evidence="3">KACC 12634</strain>
    </source>
</reference>
<dbReference type="PROSITE" id="PS51173">
    <property type="entry name" value="CBM2"/>
    <property type="match status" value="1"/>
</dbReference>
<evidence type="ECO:0000313" key="3">
    <source>
        <dbReference type="Proteomes" id="UP001596470"/>
    </source>
</evidence>
<accession>A0ABW2DHW7</accession>